<reference evidence="1" key="1">
    <citation type="submission" date="2025-08" db="UniProtKB">
        <authorList>
            <consortium name="Ensembl"/>
        </authorList>
    </citation>
    <scope>IDENTIFICATION</scope>
</reference>
<evidence type="ECO:0000313" key="1">
    <source>
        <dbReference type="Ensembl" id="ENSPTXP00000003892.1"/>
    </source>
</evidence>
<keyword evidence="2" id="KW-1185">Reference proteome</keyword>
<protein>
    <submittedName>
        <fullName evidence="1">Uncharacterized protein</fullName>
    </submittedName>
</protein>
<accession>A0A670Y3L4</accession>
<reference evidence="1" key="2">
    <citation type="submission" date="2025-09" db="UniProtKB">
        <authorList>
            <consortium name="Ensembl"/>
        </authorList>
    </citation>
    <scope>IDENTIFICATION</scope>
</reference>
<sequence length="74" mass="8763">MQEDDLNEKGVFVASIMNRVRDLKSKNKNEDNITDELNFTKVSIDTTENFQWSFDILSFFHLNICHLITKLLHF</sequence>
<evidence type="ECO:0000313" key="2">
    <source>
        <dbReference type="Proteomes" id="UP000472273"/>
    </source>
</evidence>
<dbReference type="OMA" id="NICHLIT"/>
<dbReference type="AlphaFoldDB" id="A0A670Y3L4"/>
<organism evidence="1 2">
    <name type="scientific">Pseudonaja textilis</name>
    <name type="common">Eastern brown snake</name>
    <dbReference type="NCBI Taxonomy" id="8673"/>
    <lineage>
        <taxon>Eukaryota</taxon>
        <taxon>Metazoa</taxon>
        <taxon>Chordata</taxon>
        <taxon>Craniata</taxon>
        <taxon>Vertebrata</taxon>
        <taxon>Euteleostomi</taxon>
        <taxon>Lepidosauria</taxon>
        <taxon>Squamata</taxon>
        <taxon>Bifurcata</taxon>
        <taxon>Unidentata</taxon>
        <taxon>Episquamata</taxon>
        <taxon>Toxicofera</taxon>
        <taxon>Serpentes</taxon>
        <taxon>Colubroidea</taxon>
        <taxon>Elapidae</taxon>
        <taxon>Hydrophiinae</taxon>
        <taxon>Pseudonaja</taxon>
    </lineage>
</organism>
<name>A0A670Y3L4_PSETE</name>
<proteinExistence type="predicted"/>
<dbReference type="Proteomes" id="UP000472273">
    <property type="component" value="Unplaced"/>
</dbReference>
<dbReference type="Ensembl" id="ENSPTXT00000004004.1">
    <property type="protein sequence ID" value="ENSPTXP00000003892.1"/>
    <property type="gene ID" value="ENSPTXG00000002893.1"/>
</dbReference>
<dbReference type="GeneTree" id="ENSGT00960000189507"/>